<dbReference type="EMBL" id="QXFU01003688">
    <property type="protein sequence ID" value="KAE8973457.1"/>
    <property type="molecule type" value="Genomic_DNA"/>
</dbReference>
<protein>
    <submittedName>
        <fullName evidence="2">Uncharacterized protein</fullName>
    </submittedName>
</protein>
<evidence type="ECO:0000256" key="1">
    <source>
        <dbReference type="SAM" id="MobiDB-lite"/>
    </source>
</evidence>
<name>A0A6A3HVJ4_9STRA</name>
<dbReference type="Proteomes" id="UP000435112">
    <property type="component" value="Unassembled WGS sequence"/>
</dbReference>
<evidence type="ECO:0000313" key="3">
    <source>
        <dbReference type="Proteomes" id="UP000435112"/>
    </source>
</evidence>
<reference evidence="2 3" key="1">
    <citation type="submission" date="2018-09" db="EMBL/GenBank/DDBJ databases">
        <title>Genomic investigation of the strawberry pathogen Phytophthora fragariae indicates pathogenicity is determined by transcriptional variation in three key races.</title>
        <authorList>
            <person name="Adams T.M."/>
            <person name="Armitage A.D."/>
            <person name="Sobczyk M.K."/>
            <person name="Bates H.J."/>
            <person name="Dunwell J.M."/>
            <person name="Nellist C.F."/>
            <person name="Harrison R.J."/>
        </authorList>
    </citation>
    <scope>NUCLEOTIDE SEQUENCE [LARGE SCALE GENOMIC DNA]</scope>
    <source>
        <strain evidence="2 3">SCRP324</strain>
    </source>
</reference>
<feature type="compositionally biased region" description="Acidic residues" evidence="1">
    <location>
        <begin position="108"/>
        <end position="133"/>
    </location>
</feature>
<dbReference type="AlphaFoldDB" id="A0A6A3HVJ4"/>
<gene>
    <name evidence="2" type="ORF">PR002_g26198</name>
</gene>
<accession>A0A6A3HVJ4</accession>
<proteinExistence type="predicted"/>
<comment type="caution">
    <text evidence="2">The sequence shown here is derived from an EMBL/GenBank/DDBJ whole genome shotgun (WGS) entry which is preliminary data.</text>
</comment>
<feature type="region of interest" description="Disordered" evidence="1">
    <location>
        <begin position="96"/>
        <end position="144"/>
    </location>
</feature>
<evidence type="ECO:0000313" key="2">
    <source>
        <dbReference type="EMBL" id="KAE8973457.1"/>
    </source>
</evidence>
<organism evidence="2 3">
    <name type="scientific">Phytophthora rubi</name>
    <dbReference type="NCBI Taxonomy" id="129364"/>
    <lineage>
        <taxon>Eukaryota</taxon>
        <taxon>Sar</taxon>
        <taxon>Stramenopiles</taxon>
        <taxon>Oomycota</taxon>
        <taxon>Peronosporomycetes</taxon>
        <taxon>Peronosporales</taxon>
        <taxon>Peronosporaceae</taxon>
        <taxon>Phytophthora</taxon>
    </lineage>
</organism>
<sequence length="156" mass="17177">MGCLSSERLRENNDTRVTVIEASQHGVFDSTRETLNDLTAGKRKAYIAQITVCYSQFKKGVPNRPNLIFHPGALYAFRQIDGVDFYADIPIGQNAKAKAKELTSSQDTDLDDEPEDDEPEDDGDDSGDDDVSMDSETKVTEEVVAACTRSNNPLVV</sequence>